<comment type="subcellular location">
    <subcellularLocation>
        <location evidence="1">Nucleus</location>
    </subcellularLocation>
</comment>
<evidence type="ECO:0000256" key="2">
    <source>
        <dbReference type="ARBA" id="ARBA00022723"/>
    </source>
</evidence>
<evidence type="ECO:0000256" key="7">
    <source>
        <dbReference type="PROSITE-ProRule" id="PRU00042"/>
    </source>
</evidence>
<feature type="binding site" evidence="8">
    <location>
        <position position="51"/>
    </location>
    <ligand>
        <name>Zn(2+)</name>
        <dbReference type="ChEBI" id="CHEBI:29105"/>
    </ligand>
</feature>
<name>U5ENC6_9DIPT</name>
<feature type="domain" description="C2H2-type" evidence="9">
    <location>
        <begin position="274"/>
        <end position="304"/>
    </location>
</feature>
<dbReference type="InterPro" id="IPR012934">
    <property type="entry name" value="Znf_AD"/>
</dbReference>
<sequence length="617" mass="73029">QCRLCDKWMPKKILSQINIFQHNPHLRLDLLIYQVTSVKIRENDTYEKVICNLCYRFICYSVKFRQKCIDSDTRRQEQASKRDPNLFVLPLDDEDVEDLPLVFAQKKVVYNQENVEISSETMKRSLVIIDEEIPPSKRLKVDELIEEILADEPPPPEQITIQEKTQNVNINDFDETEIKIEYLEEYEADVVPKKTENIEITRPSQREYLSDYDNEDFTGFEEHEQDEEQIQMLAVEIVNQQGKKEEDEEDIKNPTQAYIKTIIPNIQKSKNNSFPCCIKRCTKTFQTIEELKQHGLKTHYPYRLMYQTYALRNVECAFCFSSYDRKSLPKYHKSNSHTRINNDRLVKISNPKNYGPFGCCGCDFKCLTYEDLLKHSKQSHEMPAKSTVHCNGCGEIFKGEKAKRNLYQHSRISYIDRKKMTTRLSDQIQCCNSKCAHKFPTLEALKAHAFHQHYPNRQKYQTFVRKNLQCSICYVMFDRKKLEKSPFLINNGHRNKYYSRLNECKLDALPFQCCGCAFTTLSYEELKNHSKVHKSEKNSKWKYNCSDCYRGFDNEQLLFKHQNYSFSDHLTGKISKKDWTNRKPGKYDCCAQSCIERFESFDELRDHCRKIHHCTQP</sequence>
<feature type="binding site" evidence="8">
    <location>
        <position position="2"/>
    </location>
    <ligand>
        <name>Zn(2+)</name>
        <dbReference type="ChEBI" id="CHEBI:29105"/>
    </ligand>
</feature>
<dbReference type="EMBL" id="GANO01004165">
    <property type="protein sequence ID" value="JAB55706.1"/>
    <property type="molecule type" value="mRNA"/>
</dbReference>
<evidence type="ECO:0000256" key="4">
    <source>
        <dbReference type="ARBA" id="ARBA00022771"/>
    </source>
</evidence>
<evidence type="ECO:0000259" key="9">
    <source>
        <dbReference type="PROSITE" id="PS50157"/>
    </source>
</evidence>
<feature type="non-terminal residue" evidence="11">
    <location>
        <position position="1"/>
    </location>
</feature>
<dbReference type="PANTHER" id="PTHR24376:SF216">
    <property type="entry name" value="ZINC FINGER PROTEIN 420-LIKE"/>
    <property type="match status" value="1"/>
</dbReference>
<dbReference type="Gene3D" id="3.40.1800.20">
    <property type="match status" value="1"/>
</dbReference>
<dbReference type="GO" id="GO:0001228">
    <property type="term" value="F:DNA-binding transcription activator activity, RNA polymerase II-specific"/>
    <property type="evidence" value="ECO:0007669"/>
    <property type="project" value="TreeGrafter"/>
</dbReference>
<reference evidence="11" key="1">
    <citation type="journal article" date="2014" name="Insect Biochem. Mol. Biol.">
        <title>An insight into the sialome of the frog biting fly, Corethrella appendiculata.</title>
        <authorList>
            <person name="Ribeiro J.M.C."/>
            <person name="Chagas A.C."/>
            <person name="Pham V.M."/>
            <person name="Lounibos L.P."/>
            <person name="Calvo E."/>
        </authorList>
    </citation>
    <scope>NUCLEOTIDE SEQUENCE</scope>
    <source>
        <tissue evidence="11">Salivary glands</tissue>
    </source>
</reference>
<evidence type="ECO:0000256" key="5">
    <source>
        <dbReference type="ARBA" id="ARBA00022833"/>
    </source>
</evidence>
<evidence type="ECO:0000256" key="8">
    <source>
        <dbReference type="PROSITE-ProRule" id="PRU01263"/>
    </source>
</evidence>
<evidence type="ECO:0000256" key="3">
    <source>
        <dbReference type="ARBA" id="ARBA00022737"/>
    </source>
</evidence>
<dbReference type="PROSITE" id="PS51915">
    <property type="entry name" value="ZAD"/>
    <property type="match status" value="1"/>
</dbReference>
<keyword evidence="5 8" id="KW-0862">Zinc</keyword>
<dbReference type="PANTHER" id="PTHR24376">
    <property type="entry name" value="ZINC FINGER PROTEIN"/>
    <property type="match status" value="1"/>
</dbReference>
<evidence type="ECO:0000256" key="6">
    <source>
        <dbReference type="ARBA" id="ARBA00023242"/>
    </source>
</evidence>
<feature type="binding site" evidence="8">
    <location>
        <position position="54"/>
    </location>
    <ligand>
        <name>Zn(2+)</name>
        <dbReference type="ChEBI" id="CHEBI:29105"/>
    </ligand>
</feature>
<dbReference type="PROSITE" id="PS50157">
    <property type="entry name" value="ZINC_FINGER_C2H2_2"/>
    <property type="match status" value="4"/>
</dbReference>
<protein>
    <submittedName>
        <fullName evidence="11">Putative nucleic acid binding protein</fullName>
    </submittedName>
</protein>
<keyword evidence="4 7" id="KW-0863">Zinc-finger</keyword>
<feature type="domain" description="C2H2-type" evidence="9">
    <location>
        <begin position="543"/>
        <end position="574"/>
    </location>
</feature>
<evidence type="ECO:0000259" key="10">
    <source>
        <dbReference type="PROSITE" id="PS51915"/>
    </source>
</evidence>
<feature type="domain" description="C2H2-type" evidence="9">
    <location>
        <begin position="511"/>
        <end position="538"/>
    </location>
</feature>
<evidence type="ECO:0000313" key="11">
    <source>
        <dbReference type="EMBL" id="JAB55706.1"/>
    </source>
</evidence>
<feature type="binding site" evidence="8">
    <location>
        <position position="5"/>
    </location>
    <ligand>
        <name>Zn(2+)</name>
        <dbReference type="ChEBI" id="CHEBI:29105"/>
    </ligand>
</feature>
<dbReference type="Pfam" id="PF07776">
    <property type="entry name" value="zf-AD"/>
    <property type="match status" value="1"/>
</dbReference>
<evidence type="ECO:0000256" key="1">
    <source>
        <dbReference type="ARBA" id="ARBA00004123"/>
    </source>
</evidence>
<keyword evidence="3" id="KW-0677">Repeat</keyword>
<feature type="domain" description="ZAD" evidence="10">
    <location>
        <begin position="1"/>
        <end position="78"/>
    </location>
</feature>
<dbReference type="AlphaFoldDB" id="U5ENC6"/>
<keyword evidence="6" id="KW-0539">Nucleus</keyword>
<feature type="non-terminal residue" evidence="11">
    <location>
        <position position="617"/>
    </location>
</feature>
<feature type="domain" description="C2H2-type" evidence="9">
    <location>
        <begin position="587"/>
        <end position="617"/>
    </location>
</feature>
<proteinExistence type="evidence at transcript level"/>
<dbReference type="InterPro" id="IPR013087">
    <property type="entry name" value="Znf_C2H2_type"/>
</dbReference>
<keyword evidence="2 8" id="KW-0479">Metal-binding</keyword>
<dbReference type="SMART" id="SM00355">
    <property type="entry name" value="ZnF_C2H2"/>
    <property type="match status" value="7"/>
</dbReference>
<dbReference type="GO" id="GO:0000978">
    <property type="term" value="F:RNA polymerase II cis-regulatory region sequence-specific DNA binding"/>
    <property type="evidence" value="ECO:0007669"/>
    <property type="project" value="TreeGrafter"/>
</dbReference>
<organism evidence="11">
    <name type="scientific">Corethrella appendiculata</name>
    <dbReference type="NCBI Taxonomy" id="1370023"/>
    <lineage>
        <taxon>Eukaryota</taxon>
        <taxon>Metazoa</taxon>
        <taxon>Ecdysozoa</taxon>
        <taxon>Arthropoda</taxon>
        <taxon>Hexapoda</taxon>
        <taxon>Insecta</taxon>
        <taxon>Pterygota</taxon>
        <taxon>Neoptera</taxon>
        <taxon>Endopterygota</taxon>
        <taxon>Diptera</taxon>
        <taxon>Nematocera</taxon>
        <taxon>Culicoidea</taxon>
        <taxon>Chaoboridae</taxon>
        <taxon>Corethrella</taxon>
    </lineage>
</organism>
<dbReference type="PROSITE" id="PS00028">
    <property type="entry name" value="ZINC_FINGER_C2H2_1"/>
    <property type="match status" value="3"/>
</dbReference>
<dbReference type="GO" id="GO:0008270">
    <property type="term" value="F:zinc ion binding"/>
    <property type="evidence" value="ECO:0007669"/>
    <property type="project" value="UniProtKB-UniRule"/>
</dbReference>
<dbReference type="GO" id="GO:0005634">
    <property type="term" value="C:nucleus"/>
    <property type="evidence" value="ECO:0007669"/>
    <property type="project" value="UniProtKB-SubCell"/>
</dbReference>
<accession>U5ENC6</accession>
<dbReference type="SUPFAM" id="SSF57716">
    <property type="entry name" value="Glucocorticoid receptor-like (DNA-binding domain)"/>
    <property type="match status" value="1"/>
</dbReference>
<dbReference type="SMART" id="SM00868">
    <property type="entry name" value="zf-AD"/>
    <property type="match status" value="1"/>
</dbReference>